<comment type="caution">
    <text evidence="2">The sequence shown here is derived from an EMBL/GenBank/DDBJ whole genome shotgun (WGS) entry which is preliminary data.</text>
</comment>
<keyword evidence="1" id="KW-0472">Membrane</keyword>
<dbReference type="Proteomes" id="UP000191448">
    <property type="component" value="Unassembled WGS sequence"/>
</dbReference>
<sequence length="155" mass="17940">MNKKKKGVTLLEVGVSLFIICLILSIGSVSYRYYKDYETLVMEKEFLNNMYSFINYSRKTCISEEKPGEIINDKEIKSLTFRMIDKNGKEIVQSLEIPDKIIFLKEASLKINSKGELNSTSIEWKGIETESIYKITISVGINTMRVYINGKQEKW</sequence>
<name>A0A1V4SWE9_9CLOT</name>
<protein>
    <submittedName>
        <fullName evidence="2">Uncharacterized protein</fullName>
    </submittedName>
</protein>
<evidence type="ECO:0000313" key="2">
    <source>
        <dbReference type="EMBL" id="OPX47937.1"/>
    </source>
</evidence>
<organism evidence="2 3">
    <name type="scientific">Clostridium thermobutyricum DSM 4928</name>
    <dbReference type="NCBI Taxonomy" id="1121339"/>
    <lineage>
        <taxon>Bacteria</taxon>
        <taxon>Bacillati</taxon>
        <taxon>Bacillota</taxon>
        <taxon>Clostridia</taxon>
        <taxon>Eubacteriales</taxon>
        <taxon>Clostridiaceae</taxon>
        <taxon>Clostridium</taxon>
    </lineage>
</organism>
<feature type="transmembrane region" description="Helical" evidence="1">
    <location>
        <begin position="13"/>
        <end position="34"/>
    </location>
</feature>
<evidence type="ECO:0000313" key="3">
    <source>
        <dbReference type="Proteomes" id="UP000191448"/>
    </source>
</evidence>
<dbReference type="EMBL" id="LTAY01000037">
    <property type="protein sequence ID" value="OPX47937.1"/>
    <property type="molecule type" value="Genomic_DNA"/>
</dbReference>
<accession>A0A1V4SWE9</accession>
<dbReference type="RefSeq" id="WP_080022703.1">
    <property type="nucleotide sequence ID" value="NZ_LTAY01000037.1"/>
</dbReference>
<gene>
    <name evidence="2" type="ORF">CLTHE_15080</name>
</gene>
<proteinExistence type="predicted"/>
<evidence type="ECO:0000256" key="1">
    <source>
        <dbReference type="SAM" id="Phobius"/>
    </source>
</evidence>
<dbReference type="AlphaFoldDB" id="A0A1V4SWE9"/>
<keyword evidence="1" id="KW-1133">Transmembrane helix</keyword>
<keyword evidence="1" id="KW-0812">Transmembrane</keyword>
<reference evidence="2 3" key="1">
    <citation type="submission" date="2016-02" db="EMBL/GenBank/DDBJ databases">
        <title>Genome sequence of Clostridium thermobutyricum DSM 4928.</title>
        <authorList>
            <person name="Poehlein A."/>
            <person name="Daniel R."/>
        </authorList>
    </citation>
    <scope>NUCLEOTIDE SEQUENCE [LARGE SCALE GENOMIC DNA]</scope>
    <source>
        <strain evidence="2 3">DSM 4928</strain>
    </source>
</reference>